<protein>
    <submittedName>
        <fullName evidence="4">Uncharacterized protein</fullName>
    </submittedName>
</protein>
<evidence type="ECO:0000256" key="1">
    <source>
        <dbReference type="ARBA" id="ARBA00022737"/>
    </source>
</evidence>
<evidence type="ECO:0000256" key="2">
    <source>
        <dbReference type="ARBA" id="ARBA00023043"/>
    </source>
</evidence>
<dbReference type="SMART" id="SM00248">
    <property type="entry name" value="ANK"/>
    <property type="match status" value="2"/>
</dbReference>
<comment type="caution">
    <text evidence="4">The sequence shown here is derived from an EMBL/GenBank/DDBJ whole genome shotgun (WGS) entry which is preliminary data.</text>
</comment>
<dbReference type="PROSITE" id="PS50088">
    <property type="entry name" value="ANK_REPEAT"/>
    <property type="match status" value="2"/>
</dbReference>
<feature type="repeat" description="ANK" evidence="3">
    <location>
        <begin position="15"/>
        <end position="47"/>
    </location>
</feature>
<name>A0AAV2Q3M7_MEGNR</name>
<evidence type="ECO:0000313" key="4">
    <source>
        <dbReference type="EMBL" id="CAL4069879.1"/>
    </source>
</evidence>
<gene>
    <name evidence="4" type="ORF">MNOR_LOCUS8109</name>
</gene>
<dbReference type="PANTHER" id="PTHR24171">
    <property type="entry name" value="ANKYRIN REPEAT DOMAIN-CONTAINING PROTEIN 39-RELATED"/>
    <property type="match status" value="1"/>
</dbReference>
<evidence type="ECO:0000313" key="5">
    <source>
        <dbReference type="Proteomes" id="UP001497623"/>
    </source>
</evidence>
<dbReference type="InterPro" id="IPR036770">
    <property type="entry name" value="Ankyrin_rpt-contain_sf"/>
</dbReference>
<organism evidence="4 5">
    <name type="scientific">Meganyctiphanes norvegica</name>
    <name type="common">Northern krill</name>
    <name type="synonym">Thysanopoda norvegica</name>
    <dbReference type="NCBI Taxonomy" id="48144"/>
    <lineage>
        <taxon>Eukaryota</taxon>
        <taxon>Metazoa</taxon>
        <taxon>Ecdysozoa</taxon>
        <taxon>Arthropoda</taxon>
        <taxon>Crustacea</taxon>
        <taxon>Multicrustacea</taxon>
        <taxon>Malacostraca</taxon>
        <taxon>Eumalacostraca</taxon>
        <taxon>Eucarida</taxon>
        <taxon>Euphausiacea</taxon>
        <taxon>Euphausiidae</taxon>
        <taxon>Meganyctiphanes</taxon>
    </lineage>
</organism>
<dbReference type="SUPFAM" id="SSF48403">
    <property type="entry name" value="Ankyrin repeat"/>
    <property type="match status" value="1"/>
</dbReference>
<proteinExistence type="predicted"/>
<accession>A0AAV2Q3M7</accession>
<dbReference type="PROSITE" id="PS50297">
    <property type="entry name" value="ANK_REP_REGION"/>
    <property type="match status" value="1"/>
</dbReference>
<keyword evidence="1" id="KW-0677">Repeat</keyword>
<dbReference type="Proteomes" id="UP001497623">
    <property type="component" value="Unassembled WGS sequence"/>
</dbReference>
<dbReference type="Gene3D" id="1.25.40.20">
    <property type="entry name" value="Ankyrin repeat-containing domain"/>
    <property type="match status" value="1"/>
</dbReference>
<evidence type="ECO:0000256" key="3">
    <source>
        <dbReference type="PROSITE-ProRule" id="PRU00023"/>
    </source>
</evidence>
<feature type="non-terminal residue" evidence="4">
    <location>
        <position position="148"/>
    </location>
</feature>
<dbReference type="EMBL" id="CAXKWB010003696">
    <property type="protein sequence ID" value="CAL4069879.1"/>
    <property type="molecule type" value="Genomic_DNA"/>
</dbReference>
<dbReference type="Pfam" id="PF12796">
    <property type="entry name" value="Ank_2"/>
    <property type="match status" value="1"/>
</dbReference>
<keyword evidence="2 3" id="KW-0040">ANK repeat</keyword>
<keyword evidence="5" id="KW-1185">Reference proteome</keyword>
<feature type="repeat" description="ANK" evidence="3">
    <location>
        <begin position="49"/>
        <end position="81"/>
    </location>
</feature>
<reference evidence="4 5" key="1">
    <citation type="submission" date="2024-05" db="EMBL/GenBank/DDBJ databases">
        <authorList>
            <person name="Wallberg A."/>
        </authorList>
    </citation>
    <scope>NUCLEOTIDE SEQUENCE [LARGE SCALE GENOMIC DNA]</scope>
</reference>
<dbReference type="InterPro" id="IPR002110">
    <property type="entry name" value="Ankyrin_rpt"/>
</dbReference>
<sequence>VLLEAGANVNARDSAGFTALHLLASDNNLVGVQLLHSYGCSLEIRDSIAQATPLHIAAYNAAQSVVEWLVKQGVDLYAKCSSGHTASDLARNNMHMNCSYYLDCMAEKDEIVPHLPVNVKQKKIFVFNYITFAKHNNNKELLISDRDG</sequence>
<dbReference type="AlphaFoldDB" id="A0AAV2Q3M7"/>
<feature type="non-terminal residue" evidence="4">
    <location>
        <position position="1"/>
    </location>
</feature>